<feature type="domain" description="Glycosyl transferase family 25" evidence="1">
    <location>
        <begin position="104"/>
        <end position="203"/>
    </location>
</feature>
<reference evidence="2" key="1">
    <citation type="submission" date="2021-06" db="EMBL/GenBank/DDBJ databases">
        <authorList>
            <person name="Kallberg Y."/>
            <person name="Tangrot J."/>
            <person name="Rosling A."/>
        </authorList>
    </citation>
    <scope>NUCLEOTIDE SEQUENCE</scope>
    <source>
        <strain evidence="2">FL966</strain>
    </source>
</reference>
<accession>A0A9N9FAK6</accession>
<dbReference type="OrthoDB" id="47375at2759"/>
<keyword evidence="3" id="KW-1185">Reference proteome</keyword>
<dbReference type="AlphaFoldDB" id="A0A9N9FAK6"/>
<dbReference type="InterPro" id="IPR002654">
    <property type="entry name" value="Glyco_trans_25"/>
</dbReference>
<dbReference type="Proteomes" id="UP000789759">
    <property type="component" value="Unassembled WGS sequence"/>
</dbReference>
<organism evidence="2 3">
    <name type="scientific">Cetraspora pellucida</name>
    <dbReference type="NCBI Taxonomy" id="1433469"/>
    <lineage>
        <taxon>Eukaryota</taxon>
        <taxon>Fungi</taxon>
        <taxon>Fungi incertae sedis</taxon>
        <taxon>Mucoromycota</taxon>
        <taxon>Glomeromycotina</taxon>
        <taxon>Glomeromycetes</taxon>
        <taxon>Diversisporales</taxon>
        <taxon>Gigasporaceae</taxon>
        <taxon>Cetraspora</taxon>
    </lineage>
</organism>
<evidence type="ECO:0000313" key="3">
    <source>
        <dbReference type="Proteomes" id="UP000789759"/>
    </source>
</evidence>
<comment type="caution">
    <text evidence="2">The sequence shown here is derived from an EMBL/GenBank/DDBJ whole genome shotgun (WGS) entry which is preliminary data.</text>
</comment>
<sequence length="278" mass="31922">MQLGMESGEPLQDYSHEQSIYKLFKSKKPYCTPAYVVSYRGALKLFKKRFSDLIAPTDLELTNMITENKITSYTIIPPVISRCYIFNDSTDLYPGKNILDSYLPLKELELKTASLNSAQVACYNNHYKIYQSIIQYGYDSALILEDDDIFFLGYCSDAEARGDLLDDQNNSSLHEVHKSVISFCTHDYAVSQTNNTLGFNKIYFIKYQNEPDYQNIVETLTKMSDKLCYESIINYGYGSVLILEDDIDIEIRITSIMVDIHRILPADWDIVLTRESVA</sequence>
<evidence type="ECO:0000259" key="1">
    <source>
        <dbReference type="Pfam" id="PF01755"/>
    </source>
</evidence>
<proteinExistence type="predicted"/>
<name>A0A9N9FAK6_9GLOM</name>
<dbReference type="Pfam" id="PF01755">
    <property type="entry name" value="Glyco_transf_25"/>
    <property type="match status" value="1"/>
</dbReference>
<protein>
    <submittedName>
        <fullName evidence="2">14049_t:CDS:1</fullName>
    </submittedName>
</protein>
<evidence type="ECO:0000313" key="2">
    <source>
        <dbReference type="EMBL" id="CAG8521222.1"/>
    </source>
</evidence>
<gene>
    <name evidence="2" type="ORF">CPELLU_LOCUS3394</name>
</gene>
<dbReference type="EMBL" id="CAJVQA010001645">
    <property type="protein sequence ID" value="CAG8521222.1"/>
    <property type="molecule type" value="Genomic_DNA"/>
</dbReference>